<dbReference type="Proteomes" id="UP001371218">
    <property type="component" value="Unassembled WGS sequence"/>
</dbReference>
<protein>
    <recommendedName>
        <fullName evidence="3">Ubiquinone biosynthesis protein UbiJ</fullName>
    </recommendedName>
</protein>
<dbReference type="EMBL" id="JBBUTG010000002">
    <property type="protein sequence ID" value="MEK8030172.1"/>
    <property type="molecule type" value="Genomic_DNA"/>
</dbReference>
<sequence length="172" mass="18264">MANPVTDLLLPAATDRFILLANHVLSAAPAATERLRAHAGRVLRVEVENWRVPLPPPPPLTLRISPAGLFEDAGEQGTVTEPDLRLRVDASHPIDAARRVVTGELPALQVEGDVALASDMNWVVANVRWDIAADIERVFGPLVAGGLAQVGGKLASTARTLAEGAASVWRKP</sequence>
<evidence type="ECO:0000313" key="1">
    <source>
        <dbReference type="EMBL" id="MEK8030172.1"/>
    </source>
</evidence>
<dbReference type="RefSeq" id="WP_341424522.1">
    <property type="nucleotide sequence ID" value="NZ_JBBUTG010000002.1"/>
</dbReference>
<keyword evidence="2" id="KW-1185">Reference proteome</keyword>
<name>A0ABU9BJM7_9BURK</name>
<gene>
    <name evidence="1" type="ORF">AACH06_04995</name>
</gene>
<reference evidence="1 2" key="1">
    <citation type="submission" date="2024-04" db="EMBL/GenBank/DDBJ databases">
        <title>Novel species of the genus Ideonella isolated from streams.</title>
        <authorList>
            <person name="Lu H."/>
        </authorList>
    </citation>
    <scope>NUCLEOTIDE SEQUENCE [LARGE SCALE GENOMIC DNA]</scope>
    <source>
        <strain evidence="1 2">DXS29W</strain>
    </source>
</reference>
<proteinExistence type="predicted"/>
<accession>A0ABU9BJM7</accession>
<evidence type="ECO:0000313" key="2">
    <source>
        <dbReference type="Proteomes" id="UP001371218"/>
    </source>
</evidence>
<evidence type="ECO:0008006" key="3">
    <source>
        <dbReference type="Google" id="ProtNLM"/>
    </source>
</evidence>
<organism evidence="1 2">
    <name type="scientific">Ideonella lacteola</name>
    <dbReference type="NCBI Taxonomy" id="2984193"/>
    <lineage>
        <taxon>Bacteria</taxon>
        <taxon>Pseudomonadati</taxon>
        <taxon>Pseudomonadota</taxon>
        <taxon>Betaproteobacteria</taxon>
        <taxon>Burkholderiales</taxon>
        <taxon>Sphaerotilaceae</taxon>
        <taxon>Ideonella</taxon>
    </lineage>
</organism>
<comment type="caution">
    <text evidence="1">The sequence shown here is derived from an EMBL/GenBank/DDBJ whole genome shotgun (WGS) entry which is preliminary data.</text>
</comment>